<dbReference type="InterPro" id="IPR050272">
    <property type="entry name" value="Isochorismatase-like_hydrls"/>
</dbReference>
<evidence type="ECO:0000256" key="4">
    <source>
        <dbReference type="SAM" id="Phobius"/>
    </source>
</evidence>
<feature type="domain" description="Isochorismatase-like" evidence="5">
    <location>
        <begin position="121"/>
        <end position="286"/>
    </location>
</feature>
<gene>
    <name evidence="6" type="ORF">Bathy02g01700</name>
</gene>
<dbReference type="PANTHER" id="PTHR43540">
    <property type="entry name" value="PEROXYUREIDOACRYLATE/UREIDOACRYLATE AMIDOHYDROLASE-RELATED"/>
    <property type="match status" value="1"/>
</dbReference>
<proteinExistence type="inferred from homology"/>
<evidence type="ECO:0000313" key="6">
    <source>
        <dbReference type="EMBL" id="CCO15316.1"/>
    </source>
</evidence>
<name>K8EBQ4_9CHLO</name>
<keyword evidence="4" id="KW-0472">Membrane</keyword>
<feature type="transmembrane region" description="Helical" evidence="4">
    <location>
        <begin position="24"/>
        <end position="46"/>
    </location>
</feature>
<dbReference type="CDD" id="cd00431">
    <property type="entry name" value="cysteine_hydrolases"/>
    <property type="match status" value="1"/>
</dbReference>
<organism evidence="6 7">
    <name type="scientific">Bathycoccus prasinos</name>
    <dbReference type="NCBI Taxonomy" id="41875"/>
    <lineage>
        <taxon>Eukaryota</taxon>
        <taxon>Viridiplantae</taxon>
        <taxon>Chlorophyta</taxon>
        <taxon>Mamiellophyceae</taxon>
        <taxon>Mamiellales</taxon>
        <taxon>Bathycoccaceae</taxon>
        <taxon>Bathycoccus</taxon>
    </lineage>
</organism>
<keyword evidence="4" id="KW-1133">Transmembrane helix</keyword>
<comment type="similarity">
    <text evidence="1">Belongs to the isochorismatase family.</text>
</comment>
<dbReference type="InterPro" id="IPR036380">
    <property type="entry name" value="Isochorismatase-like_sf"/>
</dbReference>
<dbReference type="KEGG" id="bpg:Bathy02g01700"/>
<protein>
    <submittedName>
        <fullName evidence="6">Isochorismatase hydrolase</fullName>
    </submittedName>
</protein>
<dbReference type="Pfam" id="PF00857">
    <property type="entry name" value="Isochorismatase"/>
    <property type="match status" value="1"/>
</dbReference>
<dbReference type="EMBL" id="FO082277">
    <property type="protein sequence ID" value="CCO15316.1"/>
    <property type="molecule type" value="Genomic_DNA"/>
</dbReference>
<evidence type="ECO:0000256" key="2">
    <source>
        <dbReference type="ARBA" id="ARBA00022801"/>
    </source>
</evidence>
<dbReference type="Proteomes" id="UP000198341">
    <property type="component" value="Chromosome 2"/>
</dbReference>
<feature type="compositionally biased region" description="Basic and acidic residues" evidence="3">
    <location>
        <begin position="88"/>
        <end position="106"/>
    </location>
</feature>
<keyword evidence="2 6" id="KW-0378">Hydrolase</keyword>
<reference evidence="6 7" key="1">
    <citation type="submission" date="2011-10" db="EMBL/GenBank/DDBJ databases">
        <authorList>
            <person name="Genoscope - CEA"/>
        </authorList>
    </citation>
    <scope>NUCLEOTIDE SEQUENCE [LARGE SCALE GENOMIC DNA]</scope>
    <source>
        <strain evidence="6 7">RCC 1105</strain>
    </source>
</reference>
<sequence length="315" mass="35005">MTPPPGKTTPRTKKNPTRSQNEGASAAMLLVSVGFCAGLAFYRFALESVVLKKRRKKREVDRVARRSVALREGKDAIEGETYVQCKGGEGESMKNDKSEEKEKETRSTGSFRTFPAHGKNTALLIIDMQSDFLSKSGRLGQHYSRDVLERLEATTANVARVLEKCREKGFTIAHSRSHRYGAEIRRDLLNGIDVSMSSPIEGVDATYNFVERLKPKEGEIIVDKWTFGAFASTDLEKQLVGRGVERILLCGILTNVCVMATAVQACDRFFRVCLVEDACGAFGKEKEGGWHDMAVTLINGPQIAKQNHHKSLWTC</sequence>
<feature type="region of interest" description="Disordered" evidence="3">
    <location>
        <begin position="86"/>
        <end position="112"/>
    </location>
</feature>
<feature type="region of interest" description="Disordered" evidence="3">
    <location>
        <begin position="1"/>
        <end position="22"/>
    </location>
</feature>
<dbReference type="Gene3D" id="3.40.50.850">
    <property type="entry name" value="Isochorismatase-like"/>
    <property type="match status" value="1"/>
</dbReference>
<dbReference type="SUPFAM" id="SSF52499">
    <property type="entry name" value="Isochorismatase-like hydrolases"/>
    <property type="match status" value="1"/>
</dbReference>
<keyword evidence="7" id="KW-1185">Reference proteome</keyword>
<accession>K8EBQ4</accession>
<evidence type="ECO:0000313" key="7">
    <source>
        <dbReference type="Proteomes" id="UP000198341"/>
    </source>
</evidence>
<dbReference type="GeneID" id="19017284"/>
<evidence type="ECO:0000259" key="5">
    <source>
        <dbReference type="Pfam" id="PF00857"/>
    </source>
</evidence>
<dbReference type="AlphaFoldDB" id="K8EBQ4"/>
<dbReference type="InterPro" id="IPR000868">
    <property type="entry name" value="Isochorismatase-like_dom"/>
</dbReference>
<dbReference type="GO" id="GO:0016787">
    <property type="term" value="F:hydrolase activity"/>
    <property type="evidence" value="ECO:0007669"/>
    <property type="project" value="UniProtKB-KW"/>
</dbReference>
<keyword evidence="4" id="KW-0812">Transmembrane</keyword>
<dbReference type="OrthoDB" id="167809at2759"/>
<evidence type="ECO:0000256" key="1">
    <source>
        <dbReference type="ARBA" id="ARBA00006336"/>
    </source>
</evidence>
<evidence type="ECO:0000256" key="3">
    <source>
        <dbReference type="SAM" id="MobiDB-lite"/>
    </source>
</evidence>
<dbReference type="RefSeq" id="XP_007515076.1">
    <property type="nucleotide sequence ID" value="XM_007515014.1"/>
</dbReference>